<dbReference type="Pfam" id="PF18374">
    <property type="entry name" value="Enolase_like_N"/>
    <property type="match status" value="1"/>
</dbReference>
<comment type="caution">
    <text evidence="3">The sequence shown here is derived from an EMBL/GenBank/DDBJ whole genome shotgun (WGS) entry which is preliminary data.</text>
</comment>
<feature type="domain" description="Mandelate racemase/muconate lactonizing enzyme C-terminal" evidence="2">
    <location>
        <begin position="78"/>
        <end position="175"/>
    </location>
</feature>
<accession>A0A1Q5Q283</accession>
<dbReference type="SFLD" id="SFLDS00001">
    <property type="entry name" value="Enolase"/>
    <property type="match status" value="1"/>
</dbReference>
<name>A0A1Q5Q283_9ACTO</name>
<dbReference type="EMBL" id="MQVR01000033">
    <property type="protein sequence ID" value="OKL53951.1"/>
    <property type="molecule type" value="Genomic_DNA"/>
</dbReference>
<keyword evidence="4" id="KW-1185">Reference proteome</keyword>
<protein>
    <submittedName>
        <fullName evidence="3">O-succinylbenzoate synthase</fullName>
    </submittedName>
</protein>
<evidence type="ECO:0000259" key="2">
    <source>
        <dbReference type="SMART" id="SM00922"/>
    </source>
</evidence>
<dbReference type="InterPro" id="IPR036849">
    <property type="entry name" value="Enolase-like_C_sf"/>
</dbReference>
<dbReference type="Pfam" id="PF13378">
    <property type="entry name" value="MR_MLE_C"/>
    <property type="match status" value="1"/>
</dbReference>
<dbReference type="InterPro" id="IPR029065">
    <property type="entry name" value="Enolase_C-like"/>
</dbReference>
<dbReference type="PANTHER" id="PTHR48073">
    <property type="entry name" value="O-SUCCINYLBENZOATE SYNTHASE-RELATED"/>
    <property type="match status" value="1"/>
</dbReference>
<dbReference type="SMART" id="SM00922">
    <property type="entry name" value="MR_MLE"/>
    <property type="match status" value="1"/>
</dbReference>
<dbReference type="CDD" id="cd03320">
    <property type="entry name" value="OSBS"/>
    <property type="match status" value="1"/>
</dbReference>
<dbReference type="NCBIfam" id="NF002782">
    <property type="entry name" value="PRK02901.1"/>
    <property type="match status" value="1"/>
</dbReference>
<dbReference type="OrthoDB" id="3725747at2"/>
<dbReference type="PANTHER" id="PTHR48073:SF2">
    <property type="entry name" value="O-SUCCINYLBENZOATE SYNTHASE"/>
    <property type="match status" value="1"/>
</dbReference>
<evidence type="ECO:0000313" key="4">
    <source>
        <dbReference type="Proteomes" id="UP000185628"/>
    </source>
</evidence>
<evidence type="ECO:0000313" key="3">
    <source>
        <dbReference type="EMBL" id="OKL53951.1"/>
    </source>
</evidence>
<keyword evidence="1" id="KW-0479">Metal-binding</keyword>
<gene>
    <name evidence="3" type="ORF">BSZ39_06805</name>
</gene>
<dbReference type="SUPFAM" id="SSF51604">
    <property type="entry name" value="Enolase C-terminal domain-like"/>
    <property type="match status" value="1"/>
</dbReference>
<dbReference type="GO" id="GO:0046872">
    <property type="term" value="F:metal ion binding"/>
    <property type="evidence" value="ECO:0007669"/>
    <property type="project" value="UniProtKB-KW"/>
</dbReference>
<dbReference type="InterPro" id="IPR013342">
    <property type="entry name" value="Mandelate_racemase_C"/>
</dbReference>
<dbReference type="SFLD" id="SFLDG00180">
    <property type="entry name" value="muconate_cycloisomerase"/>
    <property type="match status" value="1"/>
</dbReference>
<reference evidence="4" key="1">
    <citation type="submission" date="2016-12" db="EMBL/GenBank/DDBJ databases">
        <authorList>
            <person name="Meng X."/>
        </authorList>
    </citation>
    <scope>NUCLEOTIDE SEQUENCE [LARGE SCALE GENOMIC DNA]</scope>
    <source>
        <strain evidence="4">DSM 19116</strain>
    </source>
</reference>
<dbReference type="SFLD" id="SFLDF00009">
    <property type="entry name" value="o-succinylbenzoate_synthase"/>
    <property type="match status" value="1"/>
</dbReference>
<dbReference type="Proteomes" id="UP000185628">
    <property type="component" value="Unassembled WGS sequence"/>
</dbReference>
<proteinExistence type="predicted"/>
<dbReference type="STRING" id="208480.SAMN02910418_00657"/>
<dbReference type="AlphaFoldDB" id="A0A1Q5Q283"/>
<evidence type="ECO:0000256" key="1">
    <source>
        <dbReference type="ARBA" id="ARBA00022723"/>
    </source>
</evidence>
<dbReference type="Gene3D" id="3.20.20.120">
    <property type="entry name" value="Enolase-like C-terminal domain"/>
    <property type="match status" value="1"/>
</dbReference>
<dbReference type="RefSeq" id="WP_073716619.1">
    <property type="nucleotide sequence ID" value="NZ_MQVR01000033.1"/>
</dbReference>
<organism evidence="3 4">
    <name type="scientific">Bowdeniella nasicola</name>
    <dbReference type="NCBI Taxonomy" id="208480"/>
    <lineage>
        <taxon>Bacteria</taxon>
        <taxon>Bacillati</taxon>
        <taxon>Actinomycetota</taxon>
        <taxon>Actinomycetes</taxon>
        <taxon>Actinomycetales</taxon>
        <taxon>Actinomycetaceae</taxon>
        <taxon>Bowdeniella</taxon>
    </lineage>
</organism>
<sequence>MIRVYSTPLRARFRGLTRRTGIILTHGQRAAEFSPFIEYDDAYAARWLKATTSALLTDVPPGRRQTINVNVTVPAVSPERAHEIVLASGGCRTAKVKVADAGQDLADDLARLEAVRDALGPTGLIRVDANTGWDLEDAIRILPQLDRAAGGLQYAEQPVADVEDLATLRRQVNVPIAADESIRRSDDPLAVARLAAADYAILKVQPLGGIRAAMDLADALSLPVVASSALESSVGIALGVQLAAALDIELACGLATVHLFAHDVTSAPLLPTGGTLPVRAVTPDRLLAGDPHLRCEPDEEAYWLARLERVAALAGIDLDAFKDEPHV</sequence>